<organism evidence="12 13">
    <name type="scientific">Aquella oligotrophica</name>
    <dbReference type="NCBI Taxonomy" id="2067065"/>
    <lineage>
        <taxon>Bacteria</taxon>
        <taxon>Pseudomonadati</taxon>
        <taxon>Pseudomonadota</taxon>
        <taxon>Betaproteobacteria</taxon>
        <taxon>Neisseriales</taxon>
        <taxon>Neisseriaceae</taxon>
        <taxon>Aquella</taxon>
    </lineage>
</organism>
<evidence type="ECO:0000256" key="3">
    <source>
        <dbReference type="ARBA" id="ARBA00022598"/>
    </source>
</evidence>
<dbReference type="EC" id="6.3.2.3" evidence="10"/>
<evidence type="ECO:0000256" key="5">
    <source>
        <dbReference type="ARBA" id="ARBA00022723"/>
    </source>
</evidence>
<dbReference type="EMBL" id="CP024847">
    <property type="protein sequence ID" value="AUR51017.1"/>
    <property type="molecule type" value="Genomic_DNA"/>
</dbReference>
<dbReference type="InterPro" id="IPR013815">
    <property type="entry name" value="ATP_grasp_subdomain_1"/>
</dbReference>
<evidence type="ECO:0000313" key="12">
    <source>
        <dbReference type="EMBL" id="AUR51017.1"/>
    </source>
</evidence>
<dbReference type="UniPathway" id="UPA00142">
    <property type="reaction ID" value="UER00210"/>
</dbReference>
<evidence type="ECO:0000259" key="11">
    <source>
        <dbReference type="PROSITE" id="PS50975"/>
    </source>
</evidence>
<dbReference type="KEGG" id="nba:CUN60_01420"/>
<dbReference type="PROSITE" id="PS50975">
    <property type="entry name" value="ATP_GRASP"/>
    <property type="match status" value="1"/>
</dbReference>
<keyword evidence="8" id="KW-0460">Magnesium</keyword>
<comment type="catalytic activity">
    <reaction evidence="10">
        <text>gamma-L-glutamyl-L-cysteine + glycine + ATP = glutathione + ADP + phosphate + H(+)</text>
        <dbReference type="Rhea" id="RHEA:13557"/>
        <dbReference type="ChEBI" id="CHEBI:15378"/>
        <dbReference type="ChEBI" id="CHEBI:30616"/>
        <dbReference type="ChEBI" id="CHEBI:43474"/>
        <dbReference type="ChEBI" id="CHEBI:57305"/>
        <dbReference type="ChEBI" id="CHEBI:57925"/>
        <dbReference type="ChEBI" id="CHEBI:58173"/>
        <dbReference type="ChEBI" id="CHEBI:456216"/>
        <dbReference type="EC" id="6.3.2.3"/>
    </reaction>
</comment>
<evidence type="ECO:0000313" key="13">
    <source>
        <dbReference type="Proteomes" id="UP000236655"/>
    </source>
</evidence>
<dbReference type="InterPro" id="IPR016185">
    <property type="entry name" value="PreATP-grasp_dom_sf"/>
</dbReference>
<dbReference type="GO" id="GO:0004363">
    <property type="term" value="F:glutathione synthase activity"/>
    <property type="evidence" value="ECO:0007669"/>
    <property type="project" value="UniProtKB-UniRule"/>
</dbReference>
<evidence type="ECO:0000256" key="9">
    <source>
        <dbReference type="ARBA" id="ARBA00023211"/>
    </source>
</evidence>
<evidence type="ECO:0000256" key="8">
    <source>
        <dbReference type="ARBA" id="ARBA00022842"/>
    </source>
</evidence>
<dbReference type="SUPFAM" id="SSF52440">
    <property type="entry name" value="PreATP-grasp domain"/>
    <property type="match status" value="1"/>
</dbReference>
<comment type="cofactor">
    <cofactor evidence="2">
        <name>Mg(2+)</name>
        <dbReference type="ChEBI" id="CHEBI:18420"/>
    </cofactor>
</comment>
<dbReference type="Gene3D" id="3.30.470.20">
    <property type="entry name" value="ATP-grasp fold, B domain"/>
    <property type="match status" value="1"/>
</dbReference>
<dbReference type="Gene3D" id="3.40.50.20">
    <property type="match status" value="1"/>
</dbReference>
<proteinExistence type="inferred from homology"/>
<dbReference type="InterPro" id="IPR006284">
    <property type="entry name" value="Glut_synth_pro"/>
</dbReference>
<dbReference type="GO" id="GO:0046872">
    <property type="term" value="F:metal ion binding"/>
    <property type="evidence" value="ECO:0007669"/>
    <property type="project" value="UniProtKB-KW"/>
</dbReference>
<name>A0A2I7N3I2_9NEIS</name>
<evidence type="ECO:0000256" key="2">
    <source>
        <dbReference type="ARBA" id="ARBA00001946"/>
    </source>
</evidence>
<dbReference type="InterPro" id="IPR011761">
    <property type="entry name" value="ATP-grasp"/>
</dbReference>
<gene>
    <name evidence="10 12" type="primary">gshB</name>
    <name evidence="12" type="ORF">CUN60_01420</name>
</gene>
<dbReference type="GO" id="GO:0005524">
    <property type="term" value="F:ATP binding"/>
    <property type="evidence" value="ECO:0007669"/>
    <property type="project" value="UniProtKB-UniRule"/>
</dbReference>
<dbReference type="RefSeq" id="WP_102950317.1">
    <property type="nucleotide sequence ID" value="NZ_CP024847.1"/>
</dbReference>
<dbReference type="Proteomes" id="UP000236655">
    <property type="component" value="Chromosome"/>
</dbReference>
<evidence type="ECO:0000256" key="7">
    <source>
        <dbReference type="ARBA" id="ARBA00022840"/>
    </source>
</evidence>
<comment type="pathway">
    <text evidence="10">Sulfur metabolism; glutathione biosynthesis; glutathione from L-cysteine and L-glutamate: step 2/2.</text>
</comment>
<keyword evidence="5" id="KW-0479">Metal-binding</keyword>
<evidence type="ECO:0000256" key="6">
    <source>
        <dbReference type="ARBA" id="ARBA00022741"/>
    </source>
</evidence>
<feature type="domain" description="ATP-grasp" evidence="11">
    <location>
        <begin position="130"/>
        <end position="317"/>
    </location>
</feature>
<dbReference type="AlphaFoldDB" id="A0A2I7N3I2"/>
<comment type="cofactor">
    <cofactor evidence="1">
        <name>Mn(2+)</name>
        <dbReference type="ChEBI" id="CHEBI:29035"/>
    </cofactor>
</comment>
<dbReference type="InterPro" id="IPR004218">
    <property type="entry name" value="GSHS_ATP-bd"/>
</dbReference>
<keyword evidence="4 10" id="KW-0317">Glutathione biosynthesis</keyword>
<dbReference type="Pfam" id="PF02955">
    <property type="entry name" value="GSH-S_ATP"/>
    <property type="match status" value="1"/>
</dbReference>
<dbReference type="PANTHER" id="PTHR21621">
    <property type="entry name" value="RIBOSOMAL PROTEIN S6 MODIFICATION PROTEIN"/>
    <property type="match status" value="1"/>
</dbReference>
<evidence type="ECO:0000256" key="4">
    <source>
        <dbReference type="ARBA" id="ARBA00022684"/>
    </source>
</evidence>
<dbReference type="Gene3D" id="3.30.1490.20">
    <property type="entry name" value="ATP-grasp fold, A domain"/>
    <property type="match status" value="1"/>
</dbReference>
<dbReference type="NCBIfam" id="NF003573">
    <property type="entry name" value="PRK05246.1"/>
    <property type="match status" value="1"/>
</dbReference>
<dbReference type="Pfam" id="PF02951">
    <property type="entry name" value="GSH-S_N"/>
    <property type="match status" value="1"/>
</dbReference>
<comment type="similarity">
    <text evidence="10">Belongs to the prokaryotic GSH synthase family.</text>
</comment>
<keyword evidence="9" id="KW-0464">Manganese</keyword>
<accession>A0A2I7N3I2</accession>
<dbReference type="NCBIfam" id="TIGR01380">
    <property type="entry name" value="glut_syn"/>
    <property type="match status" value="1"/>
</dbReference>
<dbReference type="OrthoDB" id="9785415at2"/>
<dbReference type="HAMAP" id="MF_00162">
    <property type="entry name" value="GSH_S"/>
    <property type="match status" value="1"/>
</dbReference>
<dbReference type="PANTHER" id="PTHR21621:SF4">
    <property type="entry name" value="GLUTATHIONE SYNTHETASE"/>
    <property type="match status" value="1"/>
</dbReference>
<reference evidence="13" key="1">
    <citation type="submission" date="2017-11" db="EMBL/GenBank/DDBJ databases">
        <authorList>
            <person name="Chan K.G."/>
            <person name="Lee L.S."/>
        </authorList>
    </citation>
    <scope>NUCLEOTIDE SEQUENCE [LARGE SCALE GENOMIC DNA]</scope>
    <source>
        <strain evidence="13">DSM 100970</strain>
    </source>
</reference>
<dbReference type="GO" id="GO:0005737">
    <property type="term" value="C:cytoplasm"/>
    <property type="evidence" value="ECO:0007669"/>
    <property type="project" value="TreeGrafter"/>
</dbReference>
<protein>
    <recommendedName>
        <fullName evidence="10">Glutathione synthetase</fullName>
        <ecNumber evidence="10">6.3.2.3</ecNumber>
    </recommendedName>
    <alternativeName>
        <fullName evidence="10">GSH synthetase</fullName>
        <shortName evidence="10">GSH-S</shortName>
        <shortName evidence="10">GSHase</shortName>
    </alternativeName>
    <alternativeName>
        <fullName evidence="10">Glutathione synthase</fullName>
    </alternativeName>
</protein>
<dbReference type="SUPFAM" id="SSF56059">
    <property type="entry name" value="Glutathione synthetase ATP-binding domain-like"/>
    <property type="match status" value="1"/>
</dbReference>
<keyword evidence="7 10" id="KW-0067">ATP-binding</keyword>
<keyword evidence="6 10" id="KW-0547">Nucleotide-binding</keyword>
<keyword evidence="13" id="KW-1185">Reference proteome</keyword>
<sequence>MPKLLIISDPIDKFNINGDTTYLLMLTAKDLGYEIYNCQPKELFLENNKPYASVRTLEINHGTSLIHSTLDWVNVIEANEHVNLQNFDIIMVRNDPPFDMEYYYLTQILEFAEKAGVKVVNPAACLRNFNEKLAILNFPELITPTLVSRDKKVIFDFIAKYGNCVAKPIDMMAGRGVFKISPEDPNQAAILENLTDYYSQSIMVQKFIPEVVLGDKRIFIVNGKIIDYCLYRIPQNGQIRGNLAVGGRGEVHRLVESDYEIAMPVAKWLSAHNISFVGIDVIGKCLTEINITSPTGAQQIFRDTGINVTRILLEGLAKIN</sequence>
<keyword evidence="3 10" id="KW-0436">Ligase</keyword>
<dbReference type="InterPro" id="IPR004215">
    <property type="entry name" value="GSHS_N"/>
</dbReference>
<evidence type="ECO:0000256" key="10">
    <source>
        <dbReference type="HAMAP-Rule" id="MF_00162"/>
    </source>
</evidence>
<evidence type="ECO:0000256" key="1">
    <source>
        <dbReference type="ARBA" id="ARBA00001936"/>
    </source>
</evidence>